<dbReference type="InterPro" id="IPR010427">
    <property type="entry name" value="DUF1023"/>
</dbReference>
<dbReference type="RefSeq" id="WP_257857526.1">
    <property type="nucleotide sequence ID" value="NZ_CP102514.1"/>
</dbReference>
<dbReference type="Proteomes" id="UP001057738">
    <property type="component" value="Chromosome"/>
</dbReference>
<dbReference type="Pfam" id="PF06259">
    <property type="entry name" value="Abhydrolase_8"/>
    <property type="match status" value="2"/>
</dbReference>
<reference evidence="4" key="1">
    <citation type="submission" date="2022-08" db="EMBL/GenBank/DDBJ databases">
        <authorList>
            <person name="Tian L."/>
        </authorList>
    </citation>
    <scope>NUCLEOTIDE SEQUENCE</scope>
    <source>
        <strain evidence="4">CM253</strain>
    </source>
</reference>
<feature type="chain" id="PRO_5046014971" evidence="2">
    <location>
        <begin position="28"/>
        <end position="412"/>
    </location>
</feature>
<keyword evidence="5" id="KW-1185">Reference proteome</keyword>
<organism evidence="4 5">
    <name type="scientific">Streptomyces yangpuensis</name>
    <dbReference type="NCBI Taxonomy" id="1648182"/>
    <lineage>
        <taxon>Bacteria</taxon>
        <taxon>Bacillati</taxon>
        <taxon>Actinomycetota</taxon>
        <taxon>Actinomycetes</taxon>
        <taxon>Kitasatosporales</taxon>
        <taxon>Streptomycetaceae</taxon>
        <taxon>Streptomyces</taxon>
    </lineage>
</organism>
<evidence type="ECO:0000256" key="1">
    <source>
        <dbReference type="SAM" id="MobiDB-lite"/>
    </source>
</evidence>
<proteinExistence type="predicted"/>
<evidence type="ECO:0000256" key="2">
    <source>
        <dbReference type="SAM" id="SignalP"/>
    </source>
</evidence>
<keyword evidence="4" id="KW-0378">Hydrolase</keyword>
<dbReference type="GO" id="GO:0016787">
    <property type="term" value="F:hydrolase activity"/>
    <property type="evidence" value="ECO:0007669"/>
    <property type="project" value="UniProtKB-KW"/>
</dbReference>
<feature type="signal peptide" evidence="2">
    <location>
        <begin position="1"/>
        <end position="27"/>
    </location>
</feature>
<evidence type="ECO:0000259" key="3">
    <source>
        <dbReference type="Pfam" id="PF06259"/>
    </source>
</evidence>
<dbReference type="GeneID" id="95578214"/>
<name>A0ABY5Q500_9ACTN</name>
<feature type="domain" description="DUF1023" evidence="3">
    <location>
        <begin position="128"/>
        <end position="184"/>
    </location>
</feature>
<accession>A0ABY5Q500</accession>
<dbReference type="EMBL" id="CP102514">
    <property type="protein sequence ID" value="UUY51511.1"/>
    <property type="molecule type" value="Genomic_DNA"/>
</dbReference>
<evidence type="ECO:0000313" key="5">
    <source>
        <dbReference type="Proteomes" id="UP001057738"/>
    </source>
</evidence>
<evidence type="ECO:0000313" key="4">
    <source>
        <dbReference type="EMBL" id="UUY51511.1"/>
    </source>
</evidence>
<feature type="compositionally biased region" description="Low complexity" evidence="1">
    <location>
        <begin position="191"/>
        <end position="203"/>
    </location>
</feature>
<sequence>MRRFGRTLVTAALAVAVVGGTAGWASGGSQSAVTGPPPGAVAWRADTAYGRALPDPATATPSEVARFFAGLDDTQRAALVRSHPLVVGNLDGAPPALRYEANRLAVAATGEARYASLAAPDRRILAFDPRGRGQVAEVFGELEHAAHVAVIVPGNDNDATSYDSRRAPHTGPAGMARALHAATVGAASDGTAAEGAATGGPVAQGSVTQGSVTDGPVAQGSVTQGSVTDGPVTPGSVTDGPVTPGSVTGGPVAVVAWTGYTTPVGVGLDAADGRLAAAGATRLARFTAGLDAVGAPDPVLFCHSYGSVVCGLAARHTDATDLVALGSPGMRADTAEALRTGARVWAALGPSDWIADIPNVRFAGLGHGADPTSAAFGARRVPAADVRGHAGYFTPGTQSLAVFAAIAKGEAR</sequence>
<keyword evidence="2" id="KW-0732">Signal</keyword>
<feature type="region of interest" description="Disordered" evidence="1">
    <location>
        <begin position="191"/>
        <end position="245"/>
    </location>
</feature>
<feature type="domain" description="DUF1023" evidence="3">
    <location>
        <begin position="251"/>
        <end position="360"/>
    </location>
</feature>
<protein>
    <submittedName>
        <fullName evidence="4">Alpha/beta hydrolase family protein</fullName>
    </submittedName>
</protein>
<gene>
    <name evidence="4" type="ORF">NRK68_32295</name>
</gene>